<evidence type="ECO:0000256" key="7">
    <source>
        <dbReference type="RuleBase" id="RU361216"/>
    </source>
</evidence>
<evidence type="ECO:0000256" key="6">
    <source>
        <dbReference type="ARBA" id="ARBA00023136"/>
    </source>
</evidence>
<evidence type="ECO:0000256" key="3">
    <source>
        <dbReference type="ARBA" id="ARBA00022448"/>
    </source>
</evidence>
<organism evidence="8 9">
    <name type="scientific">Cotesia glomerata</name>
    <name type="common">Lepidopteran parasitic wasp</name>
    <name type="synonym">Apanteles glomeratus</name>
    <dbReference type="NCBI Taxonomy" id="32391"/>
    <lineage>
        <taxon>Eukaryota</taxon>
        <taxon>Metazoa</taxon>
        <taxon>Ecdysozoa</taxon>
        <taxon>Arthropoda</taxon>
        <taxon>Hexapoda</taxon>
        <taxon>Insecta</taxon>
        <taxon>Pterygota</taxon>
        <taxon>Neoptera</taxon>
        <taxon>Endopterygota</taxon>
        <taxon>Hymenoptera</taxon>
        <taxon>Apocrita</taxon>
        <taxon>Ichneumonoidea</taxon>
        <taxon>Braconidae</taxon>
        <taxon>Microgastrinae</taxon>
        <taxon>Cotesia</taxon>
    </lineage>
</organism>
<evidence type="ECO:0000256" key="1">
    <source>
        <dbReference type="ARBA" id="ARBA00004141"/>
    </source>
</evidence>
<feature type="transmembrane region" description="Helical" evidence="7">
    <location>
        <begin position="207"/>
        <end position="231"/>
    </location>
</feature>
<dbReference type="SUPFAM" id="SSF118215">
    <property type="entry name" value="Proton glutamate symport protein"/>
    <property type="match status" value="1"/>
</dbReference>
<reference evidence="8 9" key="1">
    <citation type="journal article" date="2021" name="J. Hered.">
        <title>A chromosome-level genome assembly of the parasitoid wasp, Cotesia glomerata (Hymenoptera: Braconidae).</title>
        <authorList>
            <person name="Pinto B.J."/>
            <person name="Weis J.J."/>
            <person name="Gamble T."/>
            <person name="Ode P.J."/>
            <person name="Paul R."/>
            <person name="Zaspel J.M."/>
        </authorList>
    </citation>
    <scope>NUCLEOTIDE SEQUENCE [LARGE SCALE GENOMIC DNA]</scope>
    <source>
        <strain evidence="8">CgM1</strain>
    </source>
</reference>
<dbReference type="GO" id="GO:0005886">
    <property type="term" value="C:plasma membrane"/>
    <property type="evidence" value="ECO:0007669"/>
    <property type="project" value="TreeGrafter"/>
</dbReference>
<dbReference type="Proteomes" id="UP000826195">
    <property type="component" value="Unassembled WGS sequence"/>
</dbReference>
<dbReference type="InterPro" id="IPR036458">
    <property type="entry name" value="Na:dicarbo_symporter_sf"/>
</dbReference>
<dbReference type="PANTHER" id="PTHR11958:SF111">
    <property type="entry name" value="AMINO ACID TRANSPORTER"/>
    <property type="match status" value="1"/>
</dbReference>
<dbReference type="GO" id="GO:0015501">
    <property type="term" value="F:glutamate:sodium symporter activity"/>
    <property type="evidence" value="ECO:0007669"/>
    <property type="project" value="TreeGrafter"/>
</dbReference>
<dbReference type="PANTHER" id="PTHR11958">
    <property type="entry name" value="SODIUM/DICARBOXYLATE SYMPORTER-RELATED"/>
    <property type="match status" value="1"/>
</dbReference>
<comment type="subcellular location">
    <subcellularLocation>
        <location evidence="1 7">Membrane</location>
        <topology evidence="1 7">Multi-pass membrane protein</topology>
    </subcellularLocation>
</comment>
<comment type="caution">
    <text evidence="8">The sequence shown here is derived from an EMBL/GenBank/DDBJ whole genome shotgun (WGS) entry which is preliminary data.</text>
</comment>
<keyword evidence="7" id="KW-0769">Symport</keyword>
<evidence type="ECO:0000256" key="4">
    <source>
        <dbReference type="ARBA" id="ARBA00022692"/>
    </source>
</evidence>
<keyword evidence="9" id="KW-1185">Reference proteome</keyword>
<dbReference type="EMBL" id="JAHXZJ010001492">
    <property type="protein sequence ID" value="KAH0552719.1"/>
    <property type="molecule type" value="Genomic_DNA"/>
</dbReference>
<evidence type="ECO:0000313" key="9">
    <source>
        <dbReference type="Proteomes" id="UP000826195"/>
    </source>
</evidence>
<feature type="transmembrane region" description="Helical" evidence="7">
    <location>
        <begin position="166"/>
        <end position="187"/>
    </location>
</feature>
<feature type="transmembrane region" description="Helical" evidence="7">
    <location>
        <begin position="99"/>
        <end position="120"/>
    </location>
</feature>
<keyword evidence="4 7" id="KW-0812">Transmembrane</keyword>
<dbReference type="PRINTS" id="PR00173">
    <property type="entry name" value="EDTRNSPORT"/>
</dbReference>
<dbReference type="GO" id="GO:0005313">
    <property type="term" value="F:L-glutamate transmembrane transporter activity"/>
    <property type="evidence" value="ECO:0007669"/>
    <property type="project" value="TreeGrafter"/>
</dbReference>
<gene>
    <name evidence="8" type="ORF">KQX54_014432</name>
</gene>
<feature type="transmembrane region" description="Helical" evidence="7">
    <location>
        <begin position="265"/>
        <end position="293"/>
    </location>
</feature>
<comment type="similarity">
    <text evidence="2 7">Belongs to the dicarboxylate/amino acid:cation symporter (DAACS) (TC 2.A.23) family.</text>
</comment>
<feature type="transmembrane region" description="Helical" evidence="7">
    <location>
        <begin position="132"/>
        <end position="159"/>
    </location>
</feature>
<accession>A0AAV7IKD8</accession>
<keyword evidence="3 7" id="KW-0813">Transport</keyword>
<evidence type="ECO:0000313" key="8">
    <source>
        <dbReference type="EMBL" id="KAH0552719.1"/>
    </source>
</evidence>
<dbReference type="InterPro" id="IPR001991">
    <property type="entry name" value="Na-dicarboxylate_symporter"/>
</dbReference>
<dbReference type="Gene3D" id="1.10.3860.10">
    <property type="entry name" value="Sodium:dicarboxylate symporter"/>
    <property type="match status" value="1"/>
</dbReference>
<name>A0AAV7IKD8_COTGL</name>
<proteinExistence type="inferred from homology"/>
<evidence type="ECO:0000256" key="2">
    <source>
        <dbReference type="ARBA" id="ARBA00006148"/>
    </source>
</evidence>
<protein>
    <recommendedName>
        <fullName evidence="7">Amino acid transporter</fullName>
    </recommendedName>
</protein>
<feature type="transmembrane region" description="Helical" evidence="7">
    <location>
        <begin position="60"/>
        <end position="78"/>
    </location>
</feature>
<dbReference type="GO" id="GO:0015175">
    <property type="term" value="F:neutral L-amino acid transmembrane transporter activity"/>
    <property type="evidence" value="ECO:0007669"/>
    <property type="project" value="TreeGrafter"/>
</dbReference>
<sequence length="369" mass="39973">MFPDNLFQAAFQQAHTVYVPKKLPLQNESDRVESTSGSGAVANPDEELVRVIQYRSGTNTLGIVFFCLVFGTFLGTLGEKKGQVVIEFFKAVFEVIMRMVSTVMWMTPIGITSVIAGKILGVDDLALVMSQLAWFIVTVVIGVFFYQLVIMQLIYLAFVRKNPFKFYAGLAQGTLTAFAMASTAAALPVTFRLMTDKLRVDPRVTRFVLPIGCNINMDGTALFVASASIFIAQMNGIFLGFGEIVTVILTSTAASVSSASVPSAALVLLLVVLSAIDAPVQDVSLLFAIDWFVDRVRTTNNMLGDCYAAAVVEQLSKKELMALDAAAYQSETVLPTTIANGCLSANRVPDPDTIVVEMQDDTRISPIAK</sequence>
<dbReference type="InterPro" id="IPR050746">
    <property type="entry name" value="DAACS"/>
</dbReference>
<dbReference type="Pfam" id="PF00375">
    <property type="entry name" value="SDF"/>
    <property type="match status" value="1"/>
</dbReference>
<keyword evidence="6 7" id="KW-0472">Membrane</keyword>
<keyword evidence="5 7" id="KW-1133">Transmembrane helix</keyword>
<dbReference type="AlphaFoldDB" id="A0AAV7IKD8"/>
<evidence type="ECO:0000256" key="5">
    <source>
        <dbReference type="ARBA" id="ARBA00022989"/>
    </source>
</evidence>